<dbReference type="PANTHER" id="PTHR31563">
    <property type="entry name" value="ION CHANNEL POLLUX-RELATED"/>
    <property type="match status" value="1"/>
</dbReference>
<dbReference type="SUPFAM" id="SSF81324">
    <property type="entry name" value="Voltage-gated potassium channels"/>
    <property type="match status" value="1"/>
</dbReference>
<evidence type="ECO:0000313" key="10">
    <source>
        <dbReference type="Proteomes" id="UP000054558"/>
    </source>
</evidence>
<dbReference type="OrthoDB" id="1923901at2759"/>
<evidence type="ECO:0000313" key="9">
    <source>
        <dbReference type="EMBL" id="GAQ92049.1"/>
    </source>
</evidence>
<dbReference type="STRING" id="105231.A0A1Y1IRC7"/>
<organism evidence="9 10">
    <name type="scientific">Klebsormidium nitens</name>
    <name type="common">Green alga</name>
    <name type="synonym">Ulothrix nitens</name>
    <dbReference type="NCBI Taxonomy" id="105231"/>
    <lineage>
        <taxon>Eukaryota</taxon>
        <taxon>Viridiplantae</taxon>
        <taxon>Streptophyta</taxon>
        <taxon>Klebsormidiophyceae</taxon>
        <taxon>Klebsormidiales</taxon>
        <taxon>Klebsormidiaceae</taxon>
        <taxon>Klebsormidium</taxon>
    </lineage>
</organism>
<evidence type="ECO:0000256" key="5">
    <source>
        <dbReference type="ARBA" id="ARBA00023136"/>
    </source>
</evidence>
<evidence type="ECO:0000256" key="3">
    <source>
        <dbReference type="ARBA" id="ARBA00022692"/>
    </source>
</evidence>
<evidence type="ECO:0000259" key="8">
    <source>
        <dbReference type="PROSITE" id="PS51201"/>
    </source>
</evidence>
<dbReference type="Pfam" id="PF06241">
    <property type="entry name" value="Castor_Poll_mid"/>
    <property type="match status" value="1"/>
</dbReference>
<feature type="transmembrane region" description="Helical" evidence="7">
    <location>
        <begin position="300"/>
        <end position="320"/>
    </location>
</feature>
<evidence type="ECO:0000256" key="1">
    <source>
        <dbReference type="ARBA" id="ARBA00004141"/>
    </source>
</evidence>
<keyword evidence="5 7" id="KW-0472">Membrane</keyword>
<evidence type="ECO:0000256" key="4">
    <source>
        <dbReference type="ARBA" id="ARBA00022989"/>
    </source>
</evidence>
<keyword evidence="10" id="KW-1185">Reference proteome</keyword>
<reference evidence="9 10" key="1">
    <citation type="journal article" date="2014" name="Nat. Commun.">
        <title>Klebsormidium flaccidum genome reveals primary factors for plant terrestrial adaptation.</title>
        <authorList>
            <person name="Hori K."/>
            <person name="Maruyama F."/>
            <person name="Fujisawa T."/>
            <person name="Togashi T."/>
            <person name="Yamamoto N."/>
            <person name="Seo M."/>
            <person name="Sato S."/>
            <person name="Yamada T."/>
            <person name="Mori H."/>
            <person name="Tajima N."/>
            <person name="Moriyama T."/>
            <person name="Ikeuchi M."/>
            <person name="Watanabe M."/>
            <person name="Wada H."/>
            <person name="Kobayashi K."/>
            <person name="Saito M."/>
            <person name="Masuda T."/>
            <person name="Sasaki-Sekimoto Y."/>
            <person name="Mashiguchi K."/>
            <person name="Awai K."/>
            <person name="Shimojima M."/>
            <person name="Masuda S."/>
            <person name="Iwai M."/>
            <person name="Nobusawa T."/>
            <person name="Narise T."/>
            <person name="Kondo S."/>
            <person name="Saito H."/>
            <person name="Sato R."/>
            <person name="Murakawa M."/>
            <person name="Ihara Y."/>
            <person name="Oshima-Yamada Y."/>
            <person name="Ohtaka K."/>
            <person name="Satoh M."/>
            <person name="Sonobe K."/>
            <person name="Ishii M."/>
            <person name="Ohtani R."/>
            <person name="Kanamori-Sato M."/>
            <person name="Honoki R."/>
            <person name="Miyazaki D."/>
            <person name="Mochizuki H."/>
            <person name="Umetsu J."/>
            <person name="Higashi K."/>
            <person name="Shibata D."/>
            <person name="Kamiya Y."/>
            <person name="Sato N."/>
            <person name="Nakamura Y."/>
            <person name="Tabata S."/>
            <person name="Ida S."/>
            <person name="Kurokawa K."/>
            <person name="Ohta H."/>
        </authorList>
    </citation>
    <scope>NUCLEOTIDE SEQUENCE [LARGE SCALE GENOMIC DNA]</scope>
    <source>
        <strain evidence="9 10">NIES-2285</strain>
    </source>
</reference>
<dbReference type="Proteomes" id="UP000054558">
    <property type="component" value="Unassembled WGS sequence"/>
</dbReference>
<comment type="similarity">
    <text evidence="2">Belongs to the castor/pollux (TC 1.A.1.23) family.</text>
</comment>
<evidence type="ECO:0000256" key="6">
    <source>
        <dbReference type="SAM" id="MobiDB-lite"/>
    </source>
</evidence>
<dbReference type="Gene3D" id="3.40.50.720">
    <property type="entry name" value="NAD(P)-binding Rossmann-like Domain"/>
    <property type="match status" value="1"/>
</dbReference>
<dbReference type="Gene3D" id="1.10.287.70">
    <property type="match status" value="1"/>
</dbReference>
<keyword evidence="3 7" id="KW-0812">Transmembrane</keyword>
<dbReference type="OMA" id="HHIDVLT"/>
<evidence type="ECO:0000256" key="7">
    <source>
        <dbReference type="SAM" id="Phobius"/>
    </source>
</evidence>
<dbReference type="PANTHER" id="PTHR31563:SF13">
    <property type="entry name" value="ION CHANNEL POLLUX-LIKE 1-RELATED"/>
    <property type="match status" value="1"/>
</dbReference>
<dbReference type="GO" id="GO:0006813">
    <property type="term" value="P:potassium ion transport"/>
    <property type="evidence" value="ECO:0007669"/>
    <property type="project" value="InterPro"/>
</dbReference>
<dbReference type="AlphaFoldDB" id="A0A1Y1IRC7"/>
<feature type="transmembrane region" description="Helical" evidence="7">
    <location>
        <begin position="245"/>
        <end position="266"/>
    </location>
</feature>
<sequence>MATLACPRAYWQVTRGLGKQVVYARQPRNGSCPGFGGSLAVRGQLLQFCELRRKSNISDHRNARSRTARPSDCSRRANFQRSHHPSIGPASNQRRAGFGRRAQTKCAAADGKFASEPNPTPEEELTPDGAQPSDPDVHGARDPRSLGPNFALFSFLAFTILVALPTLVVLTRRLAAASIFASAAAAVFASQPPSLQTVYPNPPGERLPIHSFAAAFAAALSWPSAEWYLGRVSYLADVLLEKHPFTYTLLLFAICMSLVFAGGVMFNHFRDHRRKSLGDSVWDAWSCLCASSSHVKEKSFSGRAVGLMLALGGLFCYSLLTSTMTASFKSRMEWLREGAHTKVMERDHIVVAGTNDHLLPLLRQLSKSHEFKIRDGAAKTRRQTVLLLSEHNRARADKLVQSYAAECPQLDILTRSGSLSNSHSFGRVAADKASAVILLQTCSDQFEADASAVMSILALRPVLDEVEESKIIVEVTKPSTIDLVKSLGSMDVHPVQNLAAKLFVQCTRQGKLIDVYRKLMDHEDEVINIRNYPQLARVKYRDVRRGFTEAVICGIIRDGHVHFHPKDNVKLEGMDKLMVIAPKHTHRHVPDALAARLDALKACSQDTETDAVLQNAAETLPRRHQLKGSKAVSGIGPPRERVLLCGWRPGVAEMAQEYDDYLGAGSELVILSDTPLEKRMLVMQEIKNLRNIKVTHRVGNPLSNPELAAAILGWDAASQKEIQKDNLPLSVAVISDSSWDQEGSRADKRSIFALLQAEAICRQNNLPLVGLTAELVDSSLGDQVVRAHPSASYIGTSELMGLFTSQVAEHRELNAVWTELLNSWGSEVYVKDSSIYAGADEAPTFQDLAERAASRKEVAIGYRLGPEVIINPVPKTSPIAFKPGDALVVISEEM</sequence>
<protein>
    <recommendedName>
        <fullName evidence="8">RCK N-terminal domain-containing protein</fullName>
    </recommendedName>
</protein>
<feature type="domain" description="RCK N-terminal" evidence="8">
    <location>
        <begin position="346"/>
        <end position="494"/>
    </location>
</feature>
<evidence type="ECO:0000256" key="2">
    <source>
        <dbReference type="ARBA" id="ARBA00008577"/>
    </source>
</evidence>
<comment type="subcellular location">
    <subcellularLocation>
        <location evidence="1">Membrane</location>
        <topology evidence="1">Multi-pass membrane protein</topology>
    </subcellularLocation>
</comment>
<proteinExistence type="inferred from homology"/>
<dbReference type="InterPro" id="IPR003148">
    <property type="entry name" value="RCK_N"/>
</dbReference>
<feature type="region of interest" description="Disordered" evidence="6">
    <location>
        <begin position="59"/>
        <end position="141"/>
    </location>
</feature>
<dbReference type="InterPro" id="IPR010420">
    <property type="entry name" value="CASTOR/POLLUX/SYM8_dom"/>
</dbReference>
<feature type="transmembrane region" description="Helical" evidence="7">
    <location>
        <begin position="207"/>
        <end position="225"/>
    </location>
</feature>
<dbReference type="EMBL" id="DF237860">
    <property type="protein sequence ID" value="GAQ92049.1"/>
    <property type="molecule type" value="Genomic_DNA"/>
</dbReference>
<dbReference type="GO" id="GO:0016020">
    <property type="term" value="C:membrane"/>
    <property type="evidence" value="ECO:0007669"/>
    <property type="project" value="UniProtKB-SubCell"/>
</dbReference>
<accession>A0A1Y1IRC7</accession>
<name>A0A1Y1IRC7_KLENI</name>
<dbReference type="InterPro" id="IPR044849">
    <property type="entry name" value="CASTOR/POLLUX/SYM8-like"/>
</dbReference>
<keyword evidence="4 7" id="KW-1133">Transmembrane helix</keyword>
<gene>
    <name evidence="9" type="ORF">KFL_009110030</name>
</gene>
<feature type="transmembrane region" description="Helical" evidence="7">
    <location>
        <begin position="150"/>
        <end position="168"/>
    </location>
</feature>
<dbReference type="PROSITE" id="PS51201">
    <property type="entry name" value="RCK_N"/>
    <property type="match status" value="1"/>
</dbReference>